<evidence type="ECO:0000313" key="16">
    <source>
        <dbReference type="EMBL" id="MCV9928396.1"/>
    </source>
</evidence>
<evidence type="ECO:0000256" key="4">
    <source>
        <dbReference type="ARBA" id="ARBA00022695"/>
    </source>
</evidence>
<dbReference type="InterPro" id="IPR036977">
    <property type="entry name" value="DNA_primase_Znf_CHC2"/>
</dbReference>
<dbReference type="EC" id="2.7.7.101" evidence="12"/>
<dbReference type="InterPro" id="IPR037068">
    <property type="entry name" value="DNA_primase_core_N_sf"/>
</dbReference>
<dbReference type="InterPro" id="IPR034151">
    <property type="entry name" value="TOPRIM_DnaG_bac"/>
</dbReference>
<dbReference type="Pfam" id="PF13155">
    <property type="entry name" value="Toprim_2"/>
    <property type="match status" value="1"/>
</dbReference>
<keyword evidence="2 12" id="KW-0639">Primosome</keyword>
<feature type="region of interest" description="Disordered" evidence="14">
    <location>
        <begin position="446"/>
        <end position="485"/>
    </location>
</feature>
<comment type="similarity">
    <text evidence="12 13">Belongs to the DnaG primase family.</text>
</comment>
<evidence type="ECO:0000256" key="3">
    <source>
        <dbReference type="ARBA" id="ARBA00022679"/>
    </source>
</evidence>
<evidence type="ECO:0000256" key="6">
    <source>
        <dbReference type="ARBA" id="ARBA00022723"/>
    </source>
</evidence>
<keyword evidence="10 12" id="KW-0238">DNA-binding</keyword>
<dbReference type="SMART" id="SM00493">
    <property type="entry name" value="TOPRIM"/>
    <property type="match status" value="1"/>
</dbReference>
<comment type="catalytic activity">
    <reaction evidence="12">
        <text>ssDNA + n NTP = ssDNA/pppN(pN)n-1 hybrid + (n-1) diphosphate.</text>
        <dbReference type="EC" id="2.7.7.101"/>
    </reaction>
</comment>
<keyword evidence="5 12" id="KW-0235">DNA replication</keyword>
<dbReference type="SUPFAM" id="SSF57783">
    <property type="entry name" value="Zinc beta-ribbon"/>
    <property type="match status" value="1"/>
</dbReference>
<proteinExistence type="inferred from homology"/>
<evidence type="ECO:0000256" key="2">
    <source>
        <dbReference type="ARBA" id="ARBA00022515"/>
    </source>
</evidence>
<comment type="subunit">
    <text evidence="12">Monomer. Interacts with DnaB.</text>
</comment>
<evidence type="ECO:0000256" key="8">
    <source>
        <dbReference type="ARBA" id="ARBA00022833"/>
    </source>
</evidence>
<evidence type="ECO:0000256" key="11">
    <source>
        <dbReference type="ARBA" id="ARBA00023163"/>
    </source>
</evidence>
<comment type="caution">
    <text evidence="16">The sequence shown here is derived from an EMBL/GenBank/DDBJ whole genome shotgun (WGS) entry which is preliminary data.</text>
</comment>
<keyword evidence="6 13" id="KW-0479">Metal-binding</keyword>
<dbReference type="GO" id="GO:0005737">
    <property type="term" value="C:cytoplasm"/>
    <property type="evidence" value="ECO:0007669"/>
    <property type="project" value="TreeGrafter"/>
</dbReference>
<reference evidence="16" key="1">
    <citation type="submission" date="2022-10" db="EMBL/GenBank/DDBJ databases">
        <title>Two novel species of Flavobacterium.</title>
        <authorList>
            <person name="Liu Q."/>
            <person name="Xin Y.-H."/>
        </authorList>
    </citation>
    <scope>NUCLEOTIDE SEQUENCE</scope>
    <source>
        <strain evidence="16">LS1R49</strain>
    </source>
</reference>
<sequence length="689" mass="79073">MISQNTIDTVFETARVEEVIGDFVNLKRAGSNFKGLSPFSDERSPSFMVSPVKGIWKDFSTGKGGNSVKFLMEHSQFTYPEAIRYLARKYNIEIEETEQSEAEKAITDVRESMYLVSEFAKKYFHNVLLNTDEGQAIGYSYFKERGFTNETIKKFELGYSPETWDALTKEALGQGYKLEFLQSTGLTIPKDDRPFDRFKGRVMFPIQSMSGRVLGFGGRILTNDKKAAKYLNSPESDLYHKSKVLYGIFQAKQSIAKLDNCFLVEGYTDVIQFNQAGIENVVASSGTALTPDQIRLINRLTKNITVLFDGDAAGLRASIRGIDLILEEGMNVRVCSFPDGDDPDSFARKTSYDDLVAYLEENAKDFIQFKASLLMNDAKNDPIKKADLIRDMVTSISKIPDRIQREIYVQECARIMDISEQVLVSTLAQLIQKDIAEVNKKQKQEQKPFEVLRNQKPKHTGYSGGDPEDPRNGPPDDYPGEPGYPEQQQVEKIDILYGLERKVIEILLLYGDKVEVFEDVFMKTNEEGEIELVSEKKEYKVYQRIYLSLQEDEVELSNELFRDIFKNLTDFYLQNEKFNLEQYLMRLQPEFAQEVTDILMEDEKVSLHDWEGQNIFAKDKMASIGQYVTETILSMRWYLVDKIIEELKNSILSEPKSDNIELLSMVMDYSKLVNSFSKKLGRVMSRYHV</sequence>
<evidence type="ECO:0000256" key="12">
    <source>
        <dbReference type="HAMAP-Rule" id="MF_00974"/>
    </source>
</evidence>
<dbReference type="GO" id="GO:0003899">
    <property type="term" value="F:DNA-directed RNA polymerase activity"/>
    <property type="evidence" value="ECO:0007669"/>
    <property type="project" value="UniProtKB-UniRule"/>
</dbReference>
<dbReference type="NCBIfam" id="TIGR01391">
    <property type="entry name" value="dnaG"/>
    <property type="match status" value="1"/>
</dbReference>
<dbReference type="RefSeq" id="WP_264206511.1">
    <property type="nucleotide sequence ID" value="NZ_JAOZEW010000012.1"/>
</dbReference>
<dbReference type="PIRSF" id="PIRSF002811">
    <property type="entry name" value="DnaG"/>
    <property type="match status" value="1"/>
</dbReference>
<dbReference type="Pfam" id="PF10410">
    <property type="entry name" value="DnaB_bind"/>
    <property type="match status" value="1"/>
</dbReference>
<accession>A0A9X2ZBS8</accession>
<dbReference type="EMBL" id="JAOZEW010000012">
    <property type="protein sequence ID" value="MCV9928396.1"/>
    <property type="molecule type" value="Genomic_DNA"/>
</dbReference>
<evidence type="ECO:0000256" key="7">
    <source>
        <dbReference type="ARBA" id="ARBA00022771"/>
    </source>
</evidence>
<dbReference type="InterPro" id="IPR030846">
    <property type="entry name" value="DnaG_bac"/>
</dbReference>
<evidence type="ECO:0000259" key="15">
    <source>
        <dbReference type="PROSITE" id="PS50880"/>
    </source>
</evidence>
<dbReference type="Pfam" id="PF08275">
    <property type="entry name" value="DNAG_N"/>
    <property type="match status" value="1"/>
</dbReference>
<keyword evidence="4 12" id="KW-0548">Nucleotidyltransferase</keyword>
<dbReference type="HAMAP" id="MF_00974">
    <property type="entry name" value="DNA_primase_DnaG"/>
    <property type="match status" value="1"/>
</dbReference>
<dbReference type="InterPro" id="IPR006295">
    <property type="entry name" value="DNA_primase_DnaG"/>
</dbReference>
<dbReference type="Gene3D" id="3.90.580.10">
    <property type="entry name" value="Zinc finger, CHC2-type domain"/>
    <property type="match status" value="1"/>
</dbReference>
<dbReference type="GO" id="GO:1990077">
    <property type="term" value="C:primosome complex"/>
    <property type="evidence" value="ECO:0007669"/>
    <property type="project" value="UniProtKB-KW"/>
</dbReference>
<dbReference type="SUPFAM" id="SSF56731">
    <property type="entry name" value="DNA primase core"/>
    <property type="match status" value="1"/>
</dbReference>
<evidence type="ECO:0000313" key="17">
    <source>
        <dbReference type="Proteomes" id="UP001151079"/>
    </source>
</evidence>
<dbReference type="GO" id="GO:0008270">
    <property type="term" value="F:zinc ion binding"/>
    <property type="evidence" value="ECO:0007669"/>
    <property type="project" value="UniProtKB-KW"/>
</dbReference>
<keyword evidence="17" id="KW-1185">Reference proteome</keyword>
<dbReference type="InterPro" id="IPR019475">
    <property type="entry name" value="DNA_primase_DnaB-bd"/>
</dbReference>
<evidence type="ECO:0000256" key="5">
    <source>
        <dbReference type="ARBA" id="ARBA00022705"/>
    </source>
</evidence>
<dbReference type="InterPro" id="IPR013264">
    <property type="entry name" value="DNAG_N"/>
</dbReference>
<protein>
    <recommendedName>
        <fullName evidence="12 13">DNA primase</fullName>
        <ecNumber evidence="12">2.7.7.101</ecNumber>
    </recommendedName>
</protein>
<evidence type="ECO:0000256" key="1">
    <source>
        <dbReference type="ARBA" id="ARBA00022478"/>
    </source>
</evidence>
<dbReference type="GO" id="GO:0006269">
    <property type="term" value="P:DNA replication, synthesis of primer"/>
    <property type="evidence" value="ECO:0007669"/>
    <property type="project" value="UniProtKB-UniRule"/>
</dbReference>
<evidence type="ECO:0000256" key="9">
    <source>
        <dbReference type="ARBA" id="ARBA00022842"/>
    </source>
</evidence>
<dbReference type="SMART" id="SM00400">
    <property type="entry name" value="ZnF_CHCC"/>
    <property type="match status" value="1"/>
</dbReference>
<keyword evidence="11 12" id="KW-0804">Transcription</keyword>
<dbReference type="PROSITE" id="PS50880">
    <property type="entry name" value="TOPRIM"/>
    <property type="match status" value="1"/>
</dbReference>
<keyword evidence="3 12" id="KW-0808">Transferase</keyword>
<organism evidence="16 17">
    <name type="scientific">Flavobacterium shii</name>
    <dbReference type="NCBI Taxonomy" id="2987687"/>
    <lineage>
        <taxon>Bacteria</taxon>
        <taxon>Pseudomonadati</taxon>
        <taxon>Bacteroidota</taxon>
        <taxon>Flavobacteriia</taxon>
        <taxon>Flavobacteriales</taxon>
        <taxon>Flavobacteriaceae</taxon>
        <taxon>Flavobacterium</taxon>
    </lineage>
</organism>
<dbReference type="Gene3D" id="3.40.1360.10">
    <property type="match status" value="1"/>
</dbReference>
<evidence type="ECO:0000256" key="10">
    <source>
        <dbReference type="ARBA" id="ARBA00023125"/>
    </source>
</evidence>
<dbReference type="InterPro" id="IPR006171">
    <property type="entry name" value="TOPRIM_dom"/>
</dbReference>
<evidence type="ECO:0000256" key="14">
    <source>
        <dbReference type="SAM" id="MobiDB-lite"/>
    </source>
</evidence>
<keyword evidence="9" id="KW-0460">Magnesium</keyword>
<dbReference type="PANTHER" id="PTHR30313:SF2">
    <property type="entry name" value="DNA PRIMASE"/>
    <property type="match status" value="1"/>
</dbReference>
<comment type="function">
    <text evidence="12 13">RNA polymerase that catalyzes the synthesis of short RNA molecules used as primers for DNA polymerase during DNA replication.</text>
</comment>
<dbReference type="Proteomes" id="UP001151079">
    <property type="component" value="Unassembled WGS sequence"/>
</dbReference>
<name>A0A9X2ZBS8_9FLAO</name>
<gene>
    <name evidence="12 16" type="primary">dnaG</name>
    <name evidence="16" type="ORF">OIU83_12065</name>
</gene>
<dbReference type="AlphaFoldDB" id="A0A9X2ZBS8"/>
<keyword evidence="7" id="KW-0863">Zinc-finger</keyword>
<dbReference type="Pfam" id="PF01807">
    <property type="entry name" value="Zn_ribbon_DnaG"/>
    <property type="match status" value="1"/>
</dbReference>
<comment type="cofactor">
    <cofactor evidence="13">
        <name>Zn(2+)</name>
        <dbReference type="ChEBI" id="CHEBI:29105"/>
    </cofactor>
    <text evidence="13">Binds 1 zinc ion per monomer.</text>
</comment>
<keyword evidence="8 13" id="KW-0862">Zinc</keyword>
<dbReference type="PANTHER" id="PTHR30313">
    <property type="entry name" value="DNA PRIMASE"/>
    <property type="match status" value="1"/>
</dbReference>
<dbReference type="InterPro" id="IPR002694">
    <property type="entry name" value="Znf_CHC2"/>
</dbReference>
<dbReference type="Gene3D" id="3.90.980.10">
    <property type="entry name" value="DNA primase, catalytic core, N-terminal domain"/>
    <property type="match status" value="1"/>
</dbReference>
<dbReference type="GO" id="GO:0000428">
    <property type="term" value="C:DNA-directed RNA polymerase complex"/>
    <property type="evidence" value="ECO:0007669"/>
    <property type="project" value="UniProtKB-KW"/>
</dbReference>
<evidence type="ECO:0000256" key="13">
    <source>
        <dbReference type="PIRNR" id="PIRNR002811"/>
    </source>
</evidence>
<keyword evidence="1 12" id="KW-0240">DNA-directed RNA polymerase</keyword>
<dbReference type="InterPro" id="IPR050219">
    <property type="entry name" value="DnaG_primase"/>
</dbReference>
<dbReference type="CDD" id="cd03364">
    <property type="entry name" value="TOPRIM_DnaG_primases"/>
    <property type="match status" value="1"/>
</dbReference>
<dbReference type="GO" id="GO:0003677">
    <property type="term" value="F:DNA binding"/>
    <property type="evidence" value="ECO:0007669"/>
    <property type="project" value="UniProtKB-KW"/>
</dbReference>
<feature type="domain" description="Toprim" evidence="15">
    <location>
        <begin position="259"/>
        <end position="340"/>
    </location>
</feature>
<comment type="caution">
    <text evidence="12">Lacks conserved residue(s) required for the propagation of feature annotation.</text>
</comment>